<dbReference type="RefSeq" id="WP_120627726.1">
    <property type="nucleotide sequence ID" value="NZ_RAWG01000175.1"/>
</dbReference>
<organism evidence="5 6">
    <name type="scientific">Corallococcus sicarius</name>
    <dbReference type="NCBI Taxonomy" id="2316726"/>
    <lineage>
        <taxon>Bacteria</taxon>
        <taxon>Pseudomonadati</taxon>
        <taxon>Myxococcota</taxon>
        <taxon>Myxococcia</taxon>
        <taxon>Myxococcales</taxon>
        <taxon>Cystobacterineae</taxon>
        <taxon>Myxococcaceae</taxon>
        <taxon>Corallococcus</taxon>
    </lineage>
</organism>
<dbReference type="SUPFAM" id="SSF53901">
    <property type="entry name" value="Thiolase-like"/>
    <property type="match status" value="1"/>
</dbReference>
<dbReference type="EMBL" id="RAWG01000175">
    <property type="protein sequence ID" value="RKH39080.1"/>
    <property type="molecule type" value="Genomic_DNA"/>
</dbReference>
<evidence type="ECO:0000256" key="1">
    <source>
        <dbReference type="ARBA" id="ARBA00022679"/>
    </source>
</evidence>
<gene>
    <name evidence="5" type="ORF">D7X12_24625</name>
</gene>
<dbReference type="GO" id="GO:0044550">
    <property type="term" value="P:secondary metabolite biosynthetic process"/>
    <property type="evidence" value="ECO:0007669"/>
    <property type="project" value="TreeGrafter"/>
</dbReference>
<dbReference type="PANTHER" id="PTHR34069">
    <property type="entry name" value="3-OXOACYL-[ACYL-CARRIER-PROTEIN] SYNTHASE 3"/>
    <property type="match status" value="1"/>
</dbReference>
<feature type="domain" description="Beta-ketoacyl-[acyl-carrier-protein] synthase III N-terminal" evidence="4">
    <location>
        <begin position="109"/>
        <end position="175"/>
    </location>
</feature>
<sequence>MIPVRILGTASVLPGPPVTTAELCARVGRDAAEVERKTGIRTRHFAPAGTRAADLGAQALRGALEAAGLEATALRRILFVSSMGGDVLTPANGSRVAAALGLSGTCDAMDVTNACMGFLSAFDLAARSVATGLGPVGVVSVELLSRTTRPEDPRPWLVLGDAAAAVVLGAARTAQSGLGGGLGGGLGDGGLGLGLGFGDGVLGAAFGNDGTLPPDVVLENPLMTGEPGGMRFLTPSRDMTRVALGALTRAATAVLTEAGLTVADVDWVLTHQPNGSMFTAILQALEVPAQKSVTVVDTVGSVGSASLGTGLDRLWRTRPVKPGDRVLMVGVGAGVAHGAVLYQVGG</sequence>
<proteinExistence type="predicted"/>
<name>A0A3A8N6F5_9BACT</name>
<dbReference type="InterPro" id="IPR016039">
    <property type="entry name" value="Thiolase-like"/>
</dbReference>
<dbReference type="Proteomes" id="UP000273405">
    <property type="component" value="Unassembled WGS sequence"/>
</dbReference>
<evidence type="ECO:0000256" key="2">
    <source>
        <dbReference type="ARBA" id="ARBA00023315"/>
    </source>
</evidence>
<protein>
    <submittedName>
        <fullName evidence="5">Ketoacyl-ACP synthase III</fullName>
    </submittedName>
</protein>
<dbReference type="OrthoDB" id="5492434at2"/>
<dbReference type="AlphaFoldDB" id="A0A3A8N6F5"/>
<dbReference type="Gene3D" id="3.40.47.10">
    <property type="match status" value="2"/>
</dbReference>
<evidence type="ECO:0000259" key="4">
    <source>
        <dbReference type="Pfam" id="PF08545"/>
    </source>
</evidence>
<dbReference type="GO" id="GO:0004315">
    <property type="term" value="F:3-oxoacyl-[acyl-carrier-protein] synthase activity"/>
    <property type="evidence" value="ECO:0007669"/>
    <property type="project" value="InterPro"/>
</dbReference>
<dbReference type="InterPro" id="IPR013751">
    <property type="entry name" value="ACP_syn_III_N"/>
</dbReference>
<accession>A0A3A8N6F5</accession>
<keyword evidence="1" id="KW-0808">Transferase</keyword>
<dbReference type="GO" id="GO:0006633">
    <property type="term" value="P:fatty acid biosynthetic process"/>
    <property type="evidence" value="ECO:0007669"/>
    <property type="project" value="InterPro"/>
</dbReference>
<feature type="domain" description="Beta-ketoacyl-[acyl-carrier-protein] synthase III C-terminal" evidence="3">
    <location>
        <begin position="255"/>
        <end position="343"/>
    </location>
</feature>
<evidence type="ECO:0000313" key="6">
    <source>
        <dbReference type="Proteomes" id="UP000273405"/>
    </source>
</evidence>
<dbReference type="PANTHER" id="PTHR34069:SF2">
    <property type="entry name" value="BETA-KETOACYL-[ACYL-CARRIER-PROTEIN] SYNTHASE III"/>
    <property type="match status" value="1"/>
</dbReference>
<dbReference type="Pfam" id="PF08545">
    <property type="entry name" value="ACP_syn_III"/>
    <property type="match status" value="1"/>
</dbReference>
<keyword evidence="2" id="KW-0012">Acyltransferase</keyword>
<comment type="caution">
    <text evidence="5">The sequence shown here is derived from an EMBL/GenBank/DDBJ whole genome shotgun (WGS) entry which is preliminary data.</text>
</comment>
<dbReference type="Pfam" id="PF08541">
    <property type="entry name" value="ACP_syn_III_C"/>
    <property type="match status" value="1"/>
</dbReference>
<evidence type="ECO:0000259" key="3">
    <source>
        <dbReference type="Pfam" id="PF08541"/>
    </source>
</evidence>
<reference evidence="6" key="1">
    <citation type="submission" date="2018-09" db="EMBL/GenBank/DDBJ databases">
        <authorList>
            <person name="Livingstone P.G."/>
            <person name="Whitworth D.E."/>
        </authorList>
    </citation>
    <scope>NUCLEOTIDE SEQUENCE [LARGE SCALE GENOMIC DNA]</scope>
    <source>
        <strain evidence="6">CA040B</strain>
    </source>
</reference>
<evidence type="ECO:0000313" key="5">
    <source>
        <dbReference type="EMBL" id="RKH39080.1"/>
    </source>
</evidence>
<keyword evidence="6" id="KW-1185">Reference proteome</keyword>
<dbReference type="InterPro" id="IPR013747">
    <property type="entry name" value="ACP_syn_III_C"/>
</dbReference>